<accession>A0A0S4LMQ6</accession>
<keyword evidence="3" id="KW-1185">Reference proteome</keyword>
<evidence type="ECO:0000313" key="2">
    <source>
        <dbReference type="EMBL" id="CUS38865.1"/>
    </source>
</evidence>
<evidence type="ECO:0008006" key="4">
    <source>
        <dbReference type="Google" id="ProtNLM"/>
    </source>
</evidence>
<dbReference type="Pfam" id="PF11249">
    <property type="entry name" value="DUF3047"/>
    <property type="match status" value="1"/>
</dbReference>
<dbReference type="RefSeq" id="WP_245631073.1">
    <property type="nucleotide sequence ID" value="NZ_CZPZ01000033.1"/>
</dbReference>
<dbReference type="Proteomes" id="UP000198736">
    <property type="component" value="Unassembled WGS sequence"/>
</dbReference>
<sequence length="279" mass="31560">MESDENSKRLIATGLGIAMWLFIAPAWLMAEGGTALEVGKFSASEPGGRLPDGWKPLTFKKIPTLTTYELVRDGEHVVVKAMSDASASGLTKEVRIDPKEFPVVRWRWKVDHLLKNSDATRKDGDDYPARLYITFEYDPDKVSMSKKLKHKAGQILFGDIPIGAINYIWERRAPVGEIIDNAYTDFVKMVVVESGPHNLGIWINESRNIYEDYKKAFGEEPPMINGVTIMSDTDNTKERAIAYYGDIVFIKALLRSQQLRQHKQPCNPRGCLIYCRTNC</sequence>
<gene>
    <name evidence="2" type="ORF">COMA2_60026</name>
</gene>
<dbReference type="InterPro" id="IPR021409">
    <property type="entry name" value="DUF3047"/>
</dbReference>
<name>A0A0S4LMQ6_9BACT</name>
<keyword evidence="1" id="KW-0472">Membrane</keyword>
<evidence type="ECO:0000256" key="1">
    <source>
        <dbReference type="SAM" id="Phobius"/>
    </source>
</evidence>
<keyword evidence="1" id="KW-0812">Transmembrane</keyword>
<dbReference type="EMBL" id="CZPZ01000033">
    <property type="protein sequence ID" value="CUS38865.1"/>
    <property type="molecule type" value="Genomic_DNA"/>
</dbReference>
<protein>
    <recommendedName>
        <fullName evidence="4">DUF3047 domain-containing protein</fullName>
    </recommendedName>
</protein>
<feature type="transmembrane region" description="Helical" evidence="1">
    <location>
        <begin position="12"/>
        <end position="30"/>
    </location>
</feature>
<evidence type="ECO:0000313" key="3">
    <source>
        <dbReference type="Proteomes" id="UP000198736"/>
    </source>
</evidence>
<organism evidence="2 3">
    <name type="scientific">Candidatus Nitrospira nitrificans</name>
    <dbReference type="NCBI Taxonomy" id="1742973"/>
    <lineage>
        <taxon>Bacteria</taxon>
        <taxon>Pseudomonadati</taxon>
        <taxon>Nitrospirota</taxon>
        <taxon>Nitrospiria</taxon>
        <taxon>Nitrospirales</taxon>
        <taxon>Nitrospiraceae</taxon>
        <taxon>Nitrospira</taxon>
    </lineage>
</organism>
<dbReference type="STRING" id="1742973.COMA2_60026"/>
<keyword evidence="1" id="KW-1133">Transmembrane helix</keyword>
<reference evidence="3" key="1">
    <citation type="submission" date="2015-10" db="EMBL/GenBank/DDBJ databases">
        <authorList>
            <person name="Luecker S."/>
            <person name="Luecker S."/>
        </authorList>
    </citation>
    <scope>NUCLEOTIDE SEQUENCE [LARGE SCALE GENOMIC DNA]</scope>
</reference>
<dbReference type="AlphaFoldDB" id="A0A0S4LMQ6"/>
<proteinExistence type="predicted"/>